<proteinExistence type="inferred from homology"/>
<comment type="similarity">
    <text evidence="8 9">Belongs to the TRAP transporter small permease family.</text>
</comment>
<dbReference type="RefSeq" id="WP_144068389.1">
    <property type="nucleotide sequence ID" value="NZ_CP041636.1"/>
</dbReference>
<evidence type="ECO:0000256" key="9">
    <source>
        <dbReference type="RuleBase" id="RU369079"/>
    </source>
</evidence>
<keyword evidence="6 9" id="KW-1133">Transmembrane helix</keyword>
<comment type="function">
    <text evidence="9">Part of the tripartite ATP-independent periplasmic (TRAP) transport system.</text>
</comment>
<dbReference type="InterPro" id="IPR007387">
    <property type="entry name" value="TRAP_DctQ"/>
</dbReference>
<evidence type="ECO:0000256" key="6">
    <source>
        <dbReference type="ARBA" id="ARBA00022989"/>
    </source>
</evidence>
<sequence length="186" mass="20496">MFALRLESAARFLDVIVEHSGRLASWTGFALVCVMAFNVLLRYLFHTGSVAMQELEWHLMAPVSLLCIAYAIKHEGHVRVDILYGRFPPYIRQVLEVVSCLVAVAFSAIIIKLSIGYVMQSYLIGEKSPDPGGLPYRFILKAMIPAGFLLLLVQSLAATLRSLIPFFGGVVPPAAQPDKPLEHAAE</sequence>
<comment type="subunit">
    <text evidence="9">The complex comprises the extracytoplasmic solute receptor protein and the two transmembrane proteins.</text>
</comment>
<dbReference type="Proteomes" id="UP000317496">
    <property type="component" value="Chromosome"/>
</dbReference>
<feature type="transmembrane region" description="Helical" evidence="9">
    <location>
        <begin position="21"/>
        <end position="45"/>
    </location>
</feature>
<comment type="subcellular location">
    <subcellularLocation>
        <location evidence="1 9">Cell inner membrane</location>
        <topology evidence="1 9">Multi-pass membrane protein</topology>
    </subcellularLocation>
</comment>
<dbReference type="OrthoDB" id="9794346at2"/>
<feature type="transmembrane region" description="Helical" evidence="9">
    <location>
        <begin position="138"/>
        <end position="157"/>
    </location>
</feature>
<evidence type="ECO:0000256" key="3">
    <source>
        <dbReference type="ARBA" id="ARBA00022475"/>
    </source>
</evidence>
<dbReference type="AlphaFoldDB" id="A0A516H0W7"/>
<protein>
    <recommendedName>
        <fullName evidence="9">TRAP transporter small permease protein</fullName>
    </recommendedName>
</protein>
<gene>
    <name evidence="11" type="ORF">FNB15_09090</name>
</gene>
<evidence type="ECO:0000256" key="7">
    <source>
        <dbReference type="ARBA" id="ARBA00023136"/>
    </source>
</evidence>
<dbReference type="PANTHER" id="PTHR35011">
    <property type="entry name" value="2,3-DIKETO-L-GULONATE TRAP TRANSPORTER SMALL PERMEASE PROTEIN YIAM"/>
    <property type="match status" value="1"/>
</dbReference>
<feature type="domain" description="Tripartite ATP-independent periplasmic transporters DctQ component" evidence="10">
    <location>
        <begin position="31"/>
        <end position="162"/>
    </location>
</feature>
<dbReference type="Pfam" id="PF04290">
    <property type="entry name" value="DctQ"/>
    <property type="match status" value="1"/>
</dbReference>
<keyword evidence="3" id="KW-1003">Cell membrane</keyword>
<comment type="caution">
    <text evidence="9">Lacks conserved residue(s) required for the propagation of feature annotation.</text>
</comment>
<feature type="transmembrane region" description="Helical" evidence="9">
    <location>
        <begin position="94"/>
        <end position="118"/>
    </location>
</feature>
<organism evidence="11 12">
    <name type="scientific">Ferrovibrio terrae</name>
    <dbReference type="NCBI Taxonomy" id="2594003"/>
    <lineage>
        <taxon>Bacteria</taxon>
        <taxon>Pseudomonadati</taxon>
        <taxon>Pseudomonadota</taxon>
        <taxon>Alphaproteobacteria</taxon>
        <taxon>Rhodospirillales</taxon>
        <taxon>Rhodospirillaceae</taxon>
        <taxon>Ferrovibrio</taxon>
    </lineage>
</organism>
<keyword evidence="4 9" id="KW-0997">Cell inner membrane</keyword>
<dbReference type="GO" id="GO:0005886">
    <property type="term" value="C:plasma membrane"/>
    <property type="evidence" value="ECO:0007669"/>
    <property type="project" value="UniProtKB-SubCell"/>
</dbReference>
<evidence type="ECO:0000256" key="5">
    <source>
        <dbReference type="ARBA" id="ARBA00022692"/>
    </source>
</evidence>
<keyword evidence="12" id="KW-1185">Reference proteome</keyword>
<evidence type="ECO:0000313" key="11">
    <source>
        <dbReference type="EMBL" id="QDO97408.1"/>
    </source>
</evidence>
<accession>A0A516H0W7</accession>
<keyword evidence="5 9" id="KW-0812">Transmembrane</keyword>
<dbReference type="EMBL" id="CP041636">
    <property type="protein sequence ID" value="QDO97408.1"/>
    <property type="molecule type" value="Genomic_DNA"/>
</dbReference>
<dbReference type="KEGG" id="fer:FNB15_09090"/>
<name>A0A516H0W7_9PROT</name>
<keyword evidence="2 9" id="KW-0813">Transport</keyword>
<dbReference type="InterPro" id="IPR055348">
    <property type="entry name" value="DctQ"/>
</dbReference>
<dbReference type="GO" id="GO:0022857">
    <property type="term" value="F:transmembrane transporter activity"/>
    <property type="evidence" value="ECO:0007669"/>
    <property type="project" value="UniProtKB-UniRule"/>
</dbReference>
<keyword evidence="7 9" id="KW-0472">Membrane</keyword>
<dbReference type="PANTHER" id="PTHR35011:SF4">
    <property type="entry name" value="SLL1102 PROTEIN"/>
    <property type="match status" value="1"/>
</dbReference>
<reference evidence="11 12" key="1">
    <citation type="submission" date="2019-07" db="EMBL/GenBank/DDBJ databases">
        <title>Genome sequencing for Ferrovibrio sp. K5.</title>
        <authorList>
            <person name="Park S.-J."/>
        </authorList>
    </citation>
    <scope>NUCLEOTIDE SEQUENCE [LARGE SCALE GENOMIC DNA]</scope>
    <source>
        <strain evidence="11 12">K5</strain>
    </source>
</reference>
<evidence type="ECO:0000259" key="10">
    <source>
        <dbReference type="Pfam" id="PF04290"/>
    </source>
</evidence>
<evidence type="ECO:0000313" key="12">
    <source>
        <dbReference type="Proteomes" id="UP000317496"/>
    </source>
</evidence>
<evidence type="ECO:0000256" key="8">
    <source>
        <dbReference type="ARBA" id="ARBA00038436"/>
    </source>
</evidence>
<evidence type="ECO:0000256" key="2">
    <source>
        <dbReference type="ARBA" id="ARBA00022448"/>
    </source>
</evidence>
<evidence type="ECO:0000256" key="1">
    <source>
        <dbReference type="ARBA" id="ARBA00004429"/>
    </source>
</evidence>
<evidence type="ECO:0000256" key="4">
    <source>
        <dbReference type="ARBA" id="ARBA00022519"/>
    </source>
</evidence>